<dbReference type="RefSeq" id="WP_173810596.1">
    <property type="nucleotide sequence ID" value="NZ_JABSNP010000012.1"/>
</dbReference>
<gene>
    <name evidence="2" type="ORF">HNP98_002721</name>
</gene>
<name>A0ABX2FRS9_9BACT</name>
<evidence type="ECO:0000313" key="2">
    <source>
        <dbReference type="EMBL" id="NRT19885.1"/>
    </source>
</evidence>
<organism evidence="2 3">
    <name type="scientific">Hymenobacter caeli</name>
    <dbReference type="NCBI Taxonomy" id="2735894"/>
    <lineage>
        <taxon>Bacteria</taxon>
        <taxon>Pseudomonadati</taxon>
        <taxon>Bacteroidota</taxon>
        <taxon>Cytophagia</taxon>
        <taxon>Cytophagales</taxon>
        <taxon>Hymenobacteraceae</taxon>
        <taxon>Hymenobacter</taxon>
    </lineage>
</organism>
<accession>A0ABX2FRS9</accession>
<evidence type="ECO:0000313" key="3">
    <source>
        <dbReference type="Proteomes" id="UP000779507"/>
    </source>
</evidence>
<dbReference type="EMBL" id="JABSNP010000012">
    <property type="protein sequence ID" value="NRT19885.1"/>
    <property type="molecule type" value="Genomic_DNA"/>
</dbReference>
<keyword evidence="3" id="KW-1185">Reference proteome</keyword>
<evidence type="ECO:0008006" key="4">
    <source>
        <dbReference type="Google" id="ProtNLM"/>
    </source>
</evidence>
<reference evidence="2 3" key="1">
    <citation type="submission" date="2020-05" db="EMBL/GenBank/DDBJ databases">
        <title>Genomic Encyclopedia of Type Strains, Phase IV (KMG-V): Genome sequencing to study the core and pangenomes of soil and plant-associated prokaryotes.</title>
        <authorList>
            <person name="Whitman W."/>
        </authorList>
    </citation>
    <scope>NUCLEOTIDE SEQUENCE [LARGE SCALE GENOMIC DNA]</scope>
    <source>
        <strain evidence="2 3">9A</strain>
    </source>
</reference>
<dbReference type="Proteomes" id="UP000779507">
    <property type="component" value="Unassembled WGS sequence"/>
</dbReference>
<feature type="region of interest" description="Disordered" evidence="1">
    <location>
        <begin position="33"/>
        <end position="62"/>
    </location>
</feature>
<comment type="caution">
    <text evidence="2">The sequence shown here is derived from an EMBL/GenBank/DDBJ whole genome shotgun (WGS) entry which is preliminary data.</text>
</comment>
<sequence>MPLAAHGPIMSSRFLFFILSILLGLGGAARAQSFDPRSAVPPDSLRTGPARRNEQPDSLRRDFDEQRLRQRLQAYTRRKTIAGRAASAVLRLTRPKEENAGLDAALLDRQFDRHTFKIVRHVTIRPFDAFGYSLTDSTRQPRSFLDRTGNFMHIRTAPSRIRQVLLFRPGQPLAPQALAESERLLRQTDEILDARVLVNERTATADSIDIIVLTTDVFSITGSFEVGGPAAGRVDLSDQNFLGLGHHFNNTYQYGRNLDQRWRYAGDYSVPFRNFLLAQARYNNEFRDRHGGVSLQRDFYSVNTRYAGALSLDSYDQQINLTIQQPGEILPYYALRYNRQDLWVGRALRLRSYDLGYENPGRLIVATRFTRTNYTTSPTPDYRNTNLILGTVGYSVRRYYKDRYLFGFGRTEDVPTGTLLSLTMGLDANAVVPRRYFDVRLAAAVFSQRHGYLFGNLEFGSFQRLADASAWEQGLLNAQTTYFTRLYHVGNYQYRHFIGTTTTAGFNRRPGELLQGISDDRGILGFSPNVPILATSRFAFNYEATVFTPLSLLGFRVAGVAFADAAWVGEHVGGGTPFGNTPYTGFGLGLRLRNEFTALRTFQILLGYYPRGLVSASGLRLFETARETVQFTDFGLGAPGVTIYQ</sequence>
<evidence type="ECO:0000256" key="1">
    <source>
        <dbReference type="SAM" id="MobiDB-lite"/>
    </source>
</evidence>
<feature type="compositionally biased region" description="Basic and acidic residues" evidence="1">
    <location>
        <begin position="51"/>
        <end position="62"/>
    </location>
</feature>
<proteinExistence type="predicted"/>
<protein>
    <recommendedName>
        <fullName evidence="4">Bacterial surface antigen (D15) domain-containing protein</fullName>
    </recommendedName>
</protein>